<reference evidence="3" key="1">
    <citation type="journal article" date="2019" name="Int. J. Syst. Evol. Microbiol.">
        <title>The Global Catalogue of Microorganisms (GCM) 10K type strain sequencing project: providing services to taxonomists for standard genome sequencing and annotation.</title>
        <authorList>
            <consortium name="The Broad Institute Genomics Platform"/>
            <consortium name="The Broad Institute Genome Sequencing Center for Infectious Disease"/>
            <person name="Wu L."/>
            <person name="Ma J."/>
        </authorList>
    </citation>
    <scope>NUCLEOTIDE SEQUENCE [LARGE SCALE GENOMIC DNA]</scope>
    <source>
        <strain evidence="3">CCTCC AB 2013263</strain>
    </source>
</reference>
<evidence type="ECO:0000259" key="1">
    <source>
        <dbReference type="Pfam" id="PF04326"/>
    </source>
</evidence>
<evidence type="ECO:0000313" key="3">
    <source>
        <dbReference type="Proteomes" id="UP001595748"/>
    </source>
</evidence>
<feature type="domain" description="Schlafen AlbA-2" evidence="1">
    <location>
        <begin position="62"/>
        <end position="206"/>
    </location>
</feature>
<organism evidence="2 3">
    <name type="scientific">Deinococcus antarcticus</name>
    <dbReference type="NCBI Taxonomy" id="1298767"/>
    <lineage>
        <taxon>Bacteria</taxon>
        <taxon>Thermotogati</taxon>
        <taxon>Deinococcota</taxon>
        <taxon>Deinococci</taxon>
        <taxon>Deinococcales</taxon>
        <taxon>Deinococcaceae</taxon>
        <taxon>Deinococcus</taxon>
    </lineage>
</organism>
<dbReference type="Proteomes" id="UP001595748">
    <property type="component" value="Unassembled WGS sequence"/>
</dbReference>
<dbReference type="Gene3D" id="3.30.950.30">
    <property type="entry name" value="Schlafen, AAA domain"/>
    <property type="match status" value="1"/>
</dbReference>
<dbReference type="RefSeq" id="WP_380075387.1">
    <property type="nucleotide sequence ID" value="NZ_JBHRZF010000003.1"/>
</dbReference>
<protein>
    <submittedName>
        <fullName evidence="2">Helix-turn-helix domain-containing protein</fullName>
    </submittedName>
</protein>
<dbReference type="Pfam" id="PF04326">
    <property type="entry name" value="SLFN_AlbA_2"/>
    <property type="match status" value="1"/>
</dbReference>
<dbReference type="EMBL" id="JBHRZF010000003">
    <property type="protein sequence ID" value="MFC3859220.1"/>
    <property type="molecule type" value="Genomic_DNA"/>
</dbReference>
<gene>
    <name evidence="2" type="ORF">ACFOPQ_00345</name>
</gene>
<comment type="caution">
    <text evidence="2">The sequence shown here is derived from an EMBL/GenBank/DDBJ whole genome shotgun (WGS) entry which is preliminary data.</text>
</comment>
<accession>A0ABV8A1V7</accession>
<evidence type="ECO:0000313" key="2">
    <source>
        <dbReference type="EMBL" id="MFC3859220.1"/>
    </source>
</evidence>
<name>A0ABV8A1V7_9DEIO</name>
<keyword evidence="3" id="KW-1185">Reference proteome</keyword>
<proteinExistence type="predicted"/>
<dbReference type="InterPro" id="IPR038461">
    <property type="entry name" value="Schlafen_AlbA_2_dom_sf"/>
</dbReference>
<sequence>MRAELDGRVAHLYGLTEDEFKHILSTFPLVDQKVKDDALQAFRDLARPEGDPEVVRLVRGGESQRVEFKSSMRVPVEGSAPSKELTATLEGVIIKEIAAFLNAEGGTLLIGVDDAGRGLGLVPDYASSPNIKDRDGFERHLRGLVDVALGKTVAASLKVTFGGLDSKEICRVDIPAGDQEAFVQVTDRSGQKRHALYVRSGNKAEEIPGGPEQTKYVRKRWKWYS</sequence>
<dbReference type="InterPro" id="IPR007421">
    <property type="entry name" value="Schlafen_AlbA_2_dom"/>
</dbReference>